<evidence type="ECO:0000256" key="2">
    <source>
        <dbReference type="ARBA" id="ARBA00004953"/>
    </source>
</evidence>
<dbReference type="AlphaFoldDB" id="A0A2T5BVF7"/>
<evidence type="ECO:0000256" key="6">
    <source>
        <dbReference type="ARBA" id="ARBA00022692"/>
    </source>
</evidence>
<evidence type="ECO:0000256" key="1">
    <source>
        <dbReference type="ARBA" id="ARBA00004651"/>
    </source>
</evidence>
<dbReference type="GO" id="GO:0048472">
    <property type="term" value="F:threonine-phosphate decarboxylase activity"/>
    <property type="evidence" value="ECO:0007669"/>
    <property type="project" value="InterPro"/>
</dbReference>
<keyword evidence="8 9" id="KW-0472">Membrane</keyword>
<accession>A0A2T5BVF7</accession>
<sequence>MNSLALLIALGLETAFGWPDRLHTRISHPVMWLGLLIDALESRWNTGSPQRRLAKGAACTAVTVAAATLPAAAVAAVLPDGAVGAILTGLLAAPLVAPRSMYTHVAAVARPLSRGDLAAARQAVTMIVGRNPAHLDAPAITRAALESLAENTSDGVVAPVFWGVFLGLPGIAGYKAINTLDSMIGHRSTRFMHFGRVAARLDDVANWVPARLTGGLFCLAGAAPRNVWKVMKRDARKHRSPNAGWPEAAMAGGLGVRLSGPRCYDETLDDDPWLNETAPDPAPETLWQGLGLYLRAVAGLALGLAGLALAGL</sequence>
<comment type="pathway">
    <text evidence="2 9">Cofactor biosynthesis; adenosylcobalamin biosynthesis.</text>
</comment>
<organism evidence="10 11">
    <name type="scientific">Rhodovulum imhoffii</name>
    <dbReference type="NCBI Taxonomy" id="365340"/>
    <lineage>
        <taxon>Bacteria</taxon>
        <taxon>Pseudomonadati</taxon>
        <taxon>Pseudomonadota</taxon>
        <taxon>Alphaproteobacteria</taxon>
        <taxon>Rhodobacterales</taxon>
        <taxon>Paracoccaceae</taxon>
        <taxon>Rhodovulum</taxon>
    </lineage>
</organism>
<name>A0A2T5BVF7_9RHOB</name>
<comment type="similarity">
    <text evidence="3 9">Belongs to the CobD/CbiB family.</text>
</comment>
<dbReference type="Proteomes" id="UP000243859">
    <property type="component" value="Unassembled WGS sequence"/>
</dbReference>
<keyword evidence="11" id="KW-1185">Reference proteome</keyword>
<comment type="function">
    <text evidence="9">Converts cobyric acid to cobinamide by the addition of aminopropanol on the F carboxylic group.</text>
</comment>
<proteinExistence type="inferred from homology"/>
<evidence type="ECO:0000313" key="11">
    <source>
        <dbReference type="Proteomes" id="UP000243859"/>
    </source>
</evidence>
<dbReference type="PANTHER" id="PTHR34308">
    <property type="entry name" value="COBALAMIN BIOSYNTHESIS PROTEIN CBIB"/>
    <property type="match status" value="1"/>
</dbReference>
<keyword evidence="4 9" id="KW-1003">Cell membrane</keyword>
<reference evidence="10 11" key="1">
    <citation type="submission" date="2018-04" db="EMBL/GenBank/DDBJ databases">
        <title>Genomic Encyclopedia of Archaeal and Bacterial Type Strains, Phase II (KMG-II): from individual species to whole genera.</title>
        <authorList>
            <person name="Goeker M."/>
        </authorList>
    </citation>
    <scope>NUCLEOTIDE SEQUENCE [LARGE SCALE GENOMIC DNA]</scope>
    <source>
        <strain evidence="10 11">DSM 18064</strain>
    </source>
</reference>
<dbReference type="PANTHER" id="PTHR34308:SF1">
    <property type="entry name" value="COBALAMIN BIOSYNTHESIS PROTEIN CBIB"/>
    <property type="match status" value="1"/>
</dbReference>
<dbReference type="GO" id="GO:0005886">
    <property type="term" value="C:plasma membrane"/>
    <property type="evidence" value="ECO:0007669"/>
    <property type="project" value="UniProtKB-SubCell"/>
</dbReference>
<dbReference type="GO" id="GO:0015420">
    <property type="term" value="F:ABC-type vitamin B12 transporter activity"/>
    <property type="evidence" value="ECO:0007669"/>
    <property type="project" value="UniProtKB-UniRule"/>
</dbReference>
<evidence type="ECO:0000256" key="3">
    <source>
        <dbReference type="ARBA" id="ARBA00006263"/>
    </source>
</evidence>
<evidence type="ECO:0000256" key="4">
    <source>
        <dbReference type="ARBA" id="ARBA00022475"/>
    </source>
</evidence>
<dbReference type="GO" id="GO:0009236">
    <property type="term" value="P:cobalamin biosynthetic process"/>
    <property type="evidence" value="ECO:0007669"/>
    <property type="project" value="UniProtKB-UniRule"/>
</dbReference>
<dbReference type="HAMAP" id="MF_00024">
    <property type="entry name" value="CobD_CbiB"/>
    <property type="match status" value="1"/>
</dbReference>
<evidence type="ECO:0000256" key="5">
    <source>
        <dbReference type="ARBA" id="ARBA00022573"/>
    </source>
</evidence>
<evidence type="ECO:0000256" key="9">
    <source>
        <dbReference type="HAMAP-Rule" id="MF_00024"/>
    </source>
</evidence>
<gene>
    <name evidence="9" type="primary">cobD</name>
    <name evidence="10" type="ORF">C8N32_10282</name>
</gene>
<comment type="caution">
    <text evidence="10">The sequence shown here is derived from an EMBL/GenBank/DDBJ whole genome shotgun (WGS) entry which is preliminary data.</text>
</comment>
<evidence type="ECO:0000256" key="8">
    <source>
        <dbReference type="ARBA" id="ARBA00023136"/>
    </source>
</evidence>
<evidence type="ECO:0000256" key="7">
    <source>
        <dbReference type="ARBA" id="ARBA00022989"/>
    </source>
</evidence>
<dbReference type="UniPathway" id="UPA00148"/>
<dbReference type="RefSeq" id="WP_107890847.1">
    <property type="nucleotide sequence ID" value="NZ_NHSI01000055.1"/>
</dbReference>
<protein>
    <recommendedName>
        <fullName evidence="9">Cobalamin biosynthesis protein CobD</fullName>
    </recommendedName>
</protein>
<dbReference type="OrthoDB" id="9811967at2"/>
<dbReference type="Pfam" id="PF03186">
    <property type="entry name" value="CobD_Cbib"/>
    <property type="match status" value="1"/>
</dbReference>
<keyword evidence="5 9" id="KW-0169">Cobalamin biosynthesis</keyword>
<comment type="subcellular location">
    <subcellularLocation>
        <location evidence="1 9">Cell membrane</location>
        <topology evidence="1 9">Multi-pass membrane protein</topology>
    </subcellularLocation>
</comment>
<dbReference type="NCBIfam" id="TIGR00380">
    <property type="entry name" value="cobal_cbiB"/>
    <property type="match status" value="1"/>
</dbReference>
<evidence type="ECO:0000313" key="10">
    <source>
        <dbReference type="EMBL" id="PTN03561.1"/>
    </source>
</evidence>
<keyword evidence="7 9" id="KW-1133">Transmembrane helix</keyword>
<dbReference type="InterPro" id="IPR004485">
    <property type="entry name" value="Cobalamin_biosynth_CobD/CbiB"/>
</dbReference>
<keyword evidence="6 9" id="KW-0812">Transmembrane</keyword>
<dbReference type="EMBL" id="QAAA01000002">
    <property type="protein sequence ID" value="PTN03561.1"/>
    <property type="molecule type" value="Genomic_DNA"/>
</dbReference>